<dbReference type="EMBL" id="JARJCM010000236">
    <property type="protein sequence ID" value="KAJ7021291.1"/>
    <property type="molecule type" value="Genomic_DNA"/>
</dbReference>
<organism evidence="1 2">
    <name type="scientific">Mycena alexandri</name>
    <dbReference type="NCBI Taxonomy" id="1745969"/>
    <lineage>
        <taxon>Eukaryota</taxon>
        <taxon>Fungi</taxon>
        <taxon>Dikarya</taxon>
        <taxon>Basidiomycota</taxon>
        <taxon>Agaricomycotina</taxon>
        <taxon>Agaricomycetes</taxon>
        <taxon>Agaricomycetidae</taxon>
        <taxon>Agaricales</taxon>
        <taxon>Marasmiineae</taxon>
        <taxon>Mycenaceae</taxon>
        <taxon>Mycena</taxon>
    </lineage>
</organism>
<accession>A0AAD6WRV9</accession>
<dbReference type="Gene3D" id="1.20.1280.50">
    <property type="match status" value="1"/>
</dbReference>
<evidence type="ECO:0000313" key="2">
    <source>
        <dbReference type="Proteomes" id="UP001218188"/>
    </source>
</evidence>
<proteinExistence type="predicted"/>
<keyword evidence="2" id="KW-1185">Reference proteome</keyword>
<dbReference type="InterPro" id="IPR036047">
    <property type="entry name" value="F-box-like_dom_sf"/>
</dbReference>
<protein>
    <recommendedName>
        <fullName evidence="3">F-box domain-containing protein</fullName>
    </recommendedName>
</protein>
<reference evidence="1" key="1">
    <citation type="submission" date="2023-03" db="EMBL/GenBank/DDBJ databases">
        <title>Massive genome expansion in bonnet fungi (Mycena s.s.) driven by repeated elements and novel gene families across ecological guilds.</title>
        <authorList>
            <consortium name="Lawrence Berkeley National Laboratory"/>
            <person name="Harder C.B."/>
            <person name="Miyauchi S."/>
            <person name="Viragh M."/>
            <person name="Kuo A."/>
            <person name="Thoen E."/>
            <person name="Andreopoulos B."/>
            <person name="Lu D."/>
            <person name="Skrede I."/>
            <person name="Drula E."/>
            <person name="Henrissat B."/>
            <person name="Morin E."/>
            <person name="Kohler A."/>
            <person name="Barry K."/>
            <person name="LaButti K."/>
            <person name="Morin E."/>
            <person name="Salamov A."/>
            <person name="Lipzen A."/>
            <person name="Mereny Z."/>
            <person name="Hegedus B."/>
            <person name="Baldrian P."/>
            <person name="Stursova M."/>
            <person name="Weitz H."/>
            <person name="Taylor A."/>
            <person name="Grigoriev I.V."/>
            <person name="Nagy L.G."/>
            <person name="Martin F."/>
            <person name="Kauserud H."/>
        </authorList>
    </citation>
    <scope>NUCLEOTIDE SEQUENCE</scope>
    <source>
        <strain evidence="1">CBHHK200</strain>
    </source>
</reference>
<sequence>MASYLSEVPPDVVFSIFICCDIATVVSVGRTCRYLHDLTLQKSVWLALVEDLRRRFFLPEIFIPNLEETSTTDLIVLVKRILTGPETWSPTSSGFTPEVSKRITLHPTIRHGAGILIWENEARLSPSGRFVLFNNWKTLECWDVAADVLIWTHVPGLDRARVCLFAMDEIVDGDSLIIMICERTYSHQRKNYIEIVELNPRSGTQANLLQVRCPNTSYDNSLAAPAILGNVAVVALSASADAYLVMDWKSQVAFAVEASGTHGMLMEIIPGHFILKTRHLRDGSGDLYLISVQAALLSHATPVDLHAGAPFNPVTVDQLPKILAQSIMSSPEGSHRSDHQLSVHPSPLHRDVYRVWVFHSPKYIDPDAILCSYDLVLLPAYAPSWNERTRVPARSGLYHHRIAYSGHTEFFERIEGRVVPQVVPPVIPSTRGELDLGDPADPIHVSAYFGALTFATDSEVVILYFR</sequence>
<dbReference type="AlphaFoldDB" id="A0AAD6WRV9"/>
<comment type="caution">
    <text evidence="1">The sequence shown here is derived from an EMBL/GenBank/DDBJ whole genome shotgun (WGS) entry which is preliminary data.</text>
</comment>
<name>A0AAD6WRV9_9AGAR</name>
<evidence type="ECO:0000313" key="1">
    <source>
        <dbReference type="EMBL" id="KAJ7021291.1"/>
    </source>
</evidence>
<evidence type="ECO:0008006" key="3">
    <source>
        <dbReference type="Google" id="ProtNLM"/>
    </source>
</evidence>
<gene>
    <name evidence="1" type="ORF">C8F04DRAFT_1273896</name>
</gene>
<dbReference type="Proteomes" id="UP001218188">
    <property type="component" value="Unassembled WGS sequence"/>
</dbReference>
<dbReference type="SUPFAM" id="SSF81383">
    <property type="entry name" value="F-box domain"/>
    <property type="match status" value="1"/>
</dbReference>